<dbReference type="Gene3D" id="3.20.20.70">
    <property type="entry name" value="Aldolase class I"/>
    <property type="match status" value="1"/>
</dbReference>
<comment type="cofactor">
    <cofactor evidence="1">
        <name>[4Fe-4S] cluster</name>
        <dbReference type="ChEBI" id="CHEBI:49883"/>
    </cofactor>
</comment>
<dbReference type="SFLD" id="SFLDG01067">
    <property type="entry name" value="SPASM/twitch_domain_containing"/>
    <property type="match status" value="1"/>
</dbReference>
<organism evidence="8 9">
    <name type="scientific">Brevinema andersonii</name>
    <dbReference type="NCBI Taxonomy" id="34097"/>
    <lineage>
        <taxon>Bacteria</taxon>
        <taxon>Pseudomonadati</taxon>
        <taxon>Spirochaetota</taxon>
        <taxon>Spirochaetia</taxon>
        <taxon>Brevinematales</taxon>
        <taxon>Brevinemataceae</taxon>
        <taxon>Brevinema</taxon>
    </lineage>
</organism>
<dbReference type="PANTHER" id="PTHR43787:SF11">
    <property type="entry name" value="UPF0026 PROTEIN SLR1464"/>
    <property type="match status" value="1"/>
</dbReference>
<dbReference type="EMBL" id="FOKY01000007">
    <property type="protein sequence ID" value="SFB81869.1"/>
    <property type="molecule type" value="Genomic_DNA"/>
</dbReference>
<evidence type="ECO:0000256" key="3">
    <source>
        <dbReference type="ARBA" id="ARBA00022691"/>
    </source>
</evidence>
<evidence type="ECO:0000259" key="7">
    <source>
        <dbReference type="PROSITE" id="PS51918"/>
    </source>
</evidence>
<evidence type="ECO:0000256" key="5">
    <source>
        <dbReference type="ARBA" id="ARBA00023004"/>
    </source>
</evidence>
<reference evidence="9" key="1">
    <citation type="submission" date="2016-10" db="EMBL/GenBank/DDBJ databases">
        <authorList>
            <person name="Varghese N."/>
            <person name="Submissions S."/>
        </authorList>
    </citation>
    <scope>NUCLEOTIDE SEQUENCE [LARGE SCALE GENOMIC DNA]</scope>
    <source>
        <strain evidence="9">ATCC 43811</strain>
    </source>
</reference>
<dbReference type="SFLD" id="SFLDG01083">
    <property type="entry name" value="Uncharacterised_Radical_SAM_Su"/>
    <property type="match status" value="1"/>
</dbReference>
<protein>
    <submittedName>
        <fullName evidence="8">Wyosine [tRNA(Phe)-imidazoG37] synthetase, radical SAM superfamily</fullName>
    </submittedName>
</protein>
<dbReference type="Pfam" id="PF04055">
    <property type="entry name" value="Radical_SAM"/>
    <property type="match status" value="1"/>
</dbReference>
<dbReference type="GO" id="GO:0003824">
    <property type="term" value="F:catalytic activity"/>
    <property type="evidence" value="ECO:0007669"/>
    <property type="project" value="InterPro"/>
</dbReference>
<dbReference type="SFLD" id="SFLDS00029">
    <property type="entry name" value="Radical_SAM"/>
    <property type="match status" value="1"/>
</dbReference>
<dbReference type="InterPro" id="IPR013785">
    <property type="entry name" value="Aldolase_TIM"/>
</dbReference>
<dbReference type="SUPFAM" id="SSF102114">
    <property type="entry name" value="Radical SAM enzymes"/>
    <property type="match status" value="1"/>
</dbReference>
<dbReference type="PROSITE" id="PS51918">
    <property type="entry name" value="RADICAL_SAM"/>
    <property type="match status" value="1"/>
</dbReference>
<evidence type="ECO:0000256" key="6">
    <source>
        <dbReference type="ARBA" id="ARBA00023014"/>
    </source>
</evidence>
<name>A0A1I1E3N4_BREAD</name>
<dbReference type="RefSeq" id="WP_092319108.1">
    <property type="nucleotide sequence ID" value="NZ_FOKY01000007.1"/>
</dbReference>
<dbReference type="Proteomes" id="UP000240042">
    <property type="component" value="Unassembled WGS sequence"/>
</dbReference>
<keyword evidence="5" id="KW-0408">Iron</keyword>
<evidence type="ECO:0000313" key="9">
    <source>
        <dbReference type="Proteomes" id="UP000240042"/>
    </source>
</evidence>
<dbReference type="InterPro" id="IPR058240">
    <property type="entry name" value="rSAM_sf"/>
</dbReference>
<proteinExistence type="predicted"/>
<accession>A0A1I1E3N4</accession>
<keyword evidence="2" id="KW-0004">4Fe-4S</keyword>
<dbReference type="GO" id="GO:0046872">
    <property type="term" value="F:metal ion binding"/>
    <property type="evidence" value="ECO:0007669"/>
    <property type="project" value="UniProtKB-KW"/>
</dbReference>
<evidence type="ECO:0000256" key="1">
    <source>
        <dbReference type="ARBA" id="ARBA00001966"/>
    </source>
</evidence>
<sequence>MYKHIYGPIPSRRLGISLGVDPIPHKTCPLNCIYCECGATNNFTTERKEYISIESILSEIDDFLECNIPPDFITFSGSGEPTLHARLGEMLSFLKKKYPHIKLAVLTNSIMLHDKALHNELLDADLIAPSLDAVSEDIFRKIDAPASNLDISKVSENLKEFAEKFLSYPNKQLWIEIFVVEGLNDTDHEIACFIDVLKNIPYSIVQLNRLDRAGTMSTLQPASMESLLHMKQCFIDAGLSNIEIIGKCKNRNDILNYQKSIETVVLESLARRSLSLDDLQAMTGMSAEKIGGYLDILQRENKIIVKIINGKIVYTRLNLK</sequence>
<feature type="domain" description="Radical SAM core" evidence="7">
    <location>
        <begin position="8"/>
        <end position="240"/>
    </location>
</feature>
<dbReference type="InterPro" id="IPR040084">
    <property type="entry name" value="GTPase_Obg"/>
</dbReference>
<dbReference type="AlphaFoldDB" id="A0A1I1E3N4"/>
<keyword evidence="4" id="KW-0479">Metal-binding</keyword>
<dbReference type="InterPro" id="IPR007197">
    <property type="entry name" value="rSAM"/>
</dbReference>
<dbReference type="STRING" id="34097.SAMN02745150_00928"/>
<keyword evidence="3" id="KW-0949">S-adenosyl-L-methionine</keyword>
<evidence type="ECO:0000313" key="8">
    <source>
        <dbReference type="EMBL" id="SFB81869.1"/>
    </source>
</evidence>
<dbReference type="OrthoDB" id="9805269at2"/>
<dbReference type="GO" id="GO:0051539">
    <property type="term" value="F:4 iron, 4 sulfur cluster binding"/>
    <property type="evidence" value="ECO:0007669"/>
    <property type="project" value="UniProtKB-KW"/>
</dbReference>
<dbReference type="CDD" id="cd01335">
    <property type="entry name" value="Radical_SAM"/>
    <property type="match status" value="1"/>
</dbReference>
<evidence type="ECO:0000256" key="4">
    <source>
        <dbReference type="ARBA" id="ARBA00022723"/>
    </source>
</evidence>
<keyword evidence="9" id="KW-1185">Reference proteome</keyword>
<keyword evidence="6" id="KW-0411">Iron-sulfur</keyword>
<gene>
    <name evidence="8" type="ORF">SAMN02745150_00928</name>
</gene>
<dbReference type="PANTHER" id="PTHR43787">
    <property type="entry name" value="FEMO COFACTOR BIOSYNTHESIS PROTEIN NIFB-RELATED"/>
    <property type="match status" value="1"/>
</dbReference>
<evidence type="ECO:0000256" key="2">
    <source>
        <dbReference type="ARBA" id="ARBA00022485"/>
    </source>
</evidence>